<dbReference type="GO" id="GO:0005634">
    <property type="term" value="C:nucleus"/>
    <property type="evidence" value="ECO:0007669"/>
    <property type="project" value="UniProtKB-SubCell"/>
</dbReference>
<evidence type="ECO:0000313" key="8">
    <source>
        <dbReference type="EMBL" id="OOF98794.1"/>
    </source>
</evidence>
<dbReference type="PANTHER" id="PTHR46910:SF37">
    <property type="entry name" value="ZN(II)2CYS6 TRANSCRIPTION FACTOR (EUROFUNG)"/>
    <property type="match status" value="1"/>
</dbReference>
<evidence type="ECO:0000256" key="4">
    <source>
        <dbReference type="ARBA" id="ARBA00023125"/>
    </source>
</evidence>
<accession>A0A1R3RWD1</accession>
<keyword evidence="3" id="KW-0805">Transcription regulation</keyword>
<evidence type="ECO:0000256" key="2">
    <source>
        <dbReference type="ARBA" id="ARBA00022723"/>
    </source>
</evidence>
<name>A0A1R3RWD1_ASPC5</name>
<dbReference type="CDD" id="cd12148">
    <property type="entry name" value="fungal_TF_MHR"/>
    <property type="match status" value="1"/>
</dbReference>
<dbReference type="Pfam" id="PF00172">
    <property type="entry name" value="Zn_clus"/>
    <property type="match status" value="1"/>
</dbReference>
<feature type="domain" description="Zn(2)-C6 fungal-type" evidence="7">
    <location>
        <begin position="8"/>
        <end position="38"/>
    </location>
</feature>
<evidence type="ECO:0000313" key="9">
    <source>
        <dbReference type="Proteomes" id="UP000188318"/>
    </source>
</evidence>
<evidence type="ECO:0000256" key="6">
    <source>
        <dbReference type="ARBA" id="ARBA00023242"/>
    </source>
</evidence>
<evidence type="ECO:0000259" key="7">
    <source>
        <dbReference type="PROSITE" id="PS50048"/>
    </source>
</evidence>
<keyword evidence="6" id="KW-0539">Nucleus</keyword>
<gene>
    <name evidence="8" type="ORF">ASPCADRAFT_42806</name>
</gene>
<sequence length="583" mass="65274">RRRGLGHSCDICYARKIQCDAAKPKCDWCSHQNLPCTFLRRGSASPKSSRYVSTDLPLQDQSYSNGPSLPANQAETWAPTFARNLQSAGRHLGNICTFNGAHVLSRSSQEWMKACTGEELHLDRYHIAQVPWWQHPLPTDPTLEGCSFSNLNIPDPAFLYEELKHYQSSTFGLFFPILDPSLLESTVRAAYYQGSSAASPGISSAKACIFAFFALAPTVVHKPRLQYLKSSLEYACEAYRLLPEIFNEPVSLDGLQTLLLLGLAGDFLTIDHLLSTASRFIYHLKANLSPRTVWEHPTALAYHARHLFWIAYICDKGFSLVTGLAPVLEDAQCDLTLAVMPGEPSQPDGKFHLYGDPYPGSYVDIYARLAVIQSRIYRDLYTPSALRKPDAELLRTIRDLDDSIEDWKDAIPPNNRPSLITTAPQGSDMRYSVFHLQYHHCMIMIHQASSRCASWEQNQDTRGTSSSLAISVAASRSFLRGFLYSQLELGSQNLLFTLSYFLQASINLFCKILSRPLDTENQEDLHIIGMISQLIAEHHRDFDPTCYTTKIKFAGGVMSELKRLAQCAIDKAGHEQDQAVGPP</sequence>
<feature type="non-terminal residue" evidence="8">
    <location>
        <position position="1"/>
    </location>
</feature>
<reference evidence="9" key="1">
    <citation type="journal article" date="2017" name="Genome Biol.">
        <title>Comparative genomics reveals high biological diversity and specific adaptations in the industrially and medically important fungal genus Aspergillus.</title>
        <authorList>
            <person name="de Vries R.P."/>
            <person name="Riley R."/>
            <person name="Wiebenga A."/>
            <person name="Aguilar-Osorio G."/>
            <person name="Amillis S."/>
            <person name="Uchima C.A."/>
            <person name="Anderluh G."/>
            <person name="Asadollahi M."/>
            <person name="Askin M."/>
            <person name="Barry K."/>
            <person name="Battaglia E."/>
            <person name="Bayram O."/>
            <person name="Benocci T."/>
            <person name="Braus-Stromeyer S.A."/>
            <person name="Caldana C."/>
            <person name="Canovas D."/>
            <person name="Cerqueira G.C."/>
            <person name="Chen F."/>
            <person name="Chen W."/>
            <person name="Choi C."/>
            <person name="Clum A."/>
            <person name="Dos Santos R.A."/>
            <person name="Damasio A.R."/>
            <person name="Diallinas G."/>
            <person name="Emri T."/>
            <person name="Fekete E."/>
            <person name="Flipphi M."/>
            <person name="Freyberg S."/>
            <person name="Gallo A."/>
            <person name="Gournas C."/>
            <person name="Habgood R."/>
            <person name="Hainaut M."/>
            <person name="Harispe M.L."/>
            <person name="Henrissat B."/>
            <person name="Hilden K.S."/>
            <person name="Hope R."/>
            <person name="Hossain A."/>
            <person name="Karabika E."/>
            <person name="Karaffa L."/>
            <person name="Karanyi Z."/>
            <person name="Krasevec N."/>
            <person name="Kuo A."/>
            <person name="Kusch H."/>
            <person name="LaButti K."/>
            <person name="Lagendijk E.L."/>
            <person name="Lapidus A."/>
            <person name="Levasseur A."/>
            <person name="Lindquist E."/>
            <person name="Lipzen A."/>
            <person name="Logrieco A.F."/>
            <person name="MacCabe A."/>
            <person name="Maekelae M.R."/>
            <person name="Malavazi I."/>
            <person name="Melin P."/>
            <person name="Meyer V."/>
            <person name="Mielnichuk N."/>
            <person name="Miskei M."/>
            <person name="Molnar A.P."/>
            <person name="Mule G."/>
            <person name="Ngan C.Y."/>
            <person name="Orejas M."/>
            <person name="Orosz E."/>
            <person name="Ouedraogo J.P."/>
            <person name="Overkamp K.M."/>
            <person name="Park H.-S."/>
            <person name="Perrone G."/>
            <person name="Piumi F."/>
            <person name="Punt P.J."/>
            <person name="Ram A.F."/>
            <person name="Ramon A."/>
            <person name="Rauscher S."/>
            <person name="Record E."/>
            <person name="Riano-Pachon D.M."/>
            <person name="Robert V."/>
            <person name="Roehrig J."/>
            <person name="Ruller R."/>
            <person name="Salamov A."/>
            <person name="Salih N.S."/>
            <person name="Samson R.A."/>
            <person name="Sandor E."/>
            <person name="Sanguinetti M."/>
            <person name="Schuetze T."/>
            <person name="Sepcic K."/>
            <person name="Shelest E."/>
            <person name="Sherlock G."/>
            <person name="Sophianopoulou V."/>
            <person name="Squina F.M."/>
            <person name="Sun H."/>
            <person name="Susca A."/>
            <person name="Todd R.B."/>
            <person name="Tsang A."/>
            <person name="Unkles S.E."/>
            <person name="van de Wiele N."/>
            <person name="van Rossen-Uffink D."/>
            <person name="Oliveira J.V."/>
            <person name="Vesth T.C."/>
            <person name="Visser J."/>
            <person name="Yu J.-H."/>
            <person name="Zhou M."/>
            <person name="Andersen M.R."/>
            <person name="Archer D.B."/>
            <person name="Baker S.E."/>
            <person name="Benoit I."/>
            <person name="Brakhage A.A."/>
            <person name="Braus G.H."/>
            <person name="Fischer R."/>
            <person name="Frisvad J.C."/>
            <person name="Goldman G.H."/>
            <person name="Houbraken J."/>
            <person name="Oakley B."/>
            <person name="Pocsi I."/>
            <person name="Scazzocchio C."/>
            <person name="Seiboth B."/>
            <person name="vanKuyk P.A."/>
            <person name="Wortman J."/>
            <person name="Dyer P.S."/>
            <person name="Grigoriev I.V."/>
        </authorList>
    </citation>
    <scope>NUCLEOTIDE SEQUENCE [LARGE SCALE GENOMIC DNA]</scope>
    <source>
        <strain evidence="9">ITEM 5010</strain>
    </source>
</reference>
<dbReference type="GO" id="GO:0008270">
    <property type="term" value="F:zinc ion binding"/>
    <property type="evidence" value="ECO:0007669"/>
    <property type="project" value="InterPro"/>
</dbReference>
<dbReference type="SUPFAM" id="SSF57701">
    <property type="entry name" value="Zn2/Cys6 DNA-binding domain"/>
    <property type="match status" value="1"/>
</dbReference>
<dbReference type="STRING" id="602072.A0A1R3RWD1"/>
<dbReference type="CDD" id="cd00067">
    <property type="entry name" value="GAL4"/>
    <property type="match status" value="1"/>
</dbReference>
<keyword evidence="5" id="KW-0804">Transcription</keyword>
<dbReference type="SMART" id="SM00066">
    <property type="entry name" value="GAL4"/>
    <property type="match status" value="1"/>
</dbReference>
<dbReference type="InterPro" id="IPR050987">
    <property type="entry name" value="AtrR-like"/>
</dbReference>
<dbReference type="GO" id="GO:0003677">
    <property type="term" value="F:DNA binding"/>
    <property type="evidence" value="ECO:0007669"/>
    <property type="project" value="UniProtKB-KW"/>
</dbReference>
<dbReference type="OrthoDB" id="4116913at2759"/>
<dbReference type="GO" id="GO:0006351">
    <property type="term" value="P:DNA-templated transcription"/>
    <property type="evidence" value="ECO:0007669"/>
    <property type="project" value="InterPro"/>
</dbReference>
<dbReference type="Proteomes" id="UP000188318">
    <property type="component" value="Unassembled WGS sequence"/>
</dbReference>
<dbReference type="PANTHER" id="PTHR46910">
    <property type="entry name" value="TRANSCRIPTION FACTOR PDR1"/>
    <property type="match status" value="1"/>
</dbReference>
<dbReference type="InterPro" id="IPR036864">
    <property type="entry name" value="Zn2-C6_fun-type_DNA-bd_sf"/>
</dbReference>
<keyword evidence="4" id="KW-0238">DNA-binding</keyword>
<proteinExistence type="predicted"/>
<dbReference type="OMA" id="PAEACLW"/>
<evidence type="ECO:0000256" key="3">
    <source>
        <dbReference type="ARBA" id="ARBA00023015"/>
    </source>
</evidence>
<keyword evidence="2" id="KW-0479">Metal-binding</keyword>
<comment type="subcellular location">
    <subcellularLocation>
        <location evidence="1">Nucleus</location>
    </subcellularLocation>
</comment>
<dbReference type="EMBL" id="KV907495">
    <property type="protein sequence ID" value="OOF98794.1"/>
    <property type="molecule type" value="Genomic_DNA"/>
</dbReference>
<dbReference type="InterPro" id="IPR007219">
    <property type="entry name" value="XnlR_reg_dom"/>
</dbReference>
<evidence type="ECO:0000256" key="5">
    <source>
        <dbReference type="ARBA" id="ARBA00023163"/>
    </source>
</evidence>
<dbReference type="InterPro" id="IPR001138">
    <property type="entry name" value="Zn2Cys6_DnaBD"/>
</dbReference>
<dbReference type="GO" id="GO:0000981">
    <property type="term" value="F:DNA-binding transcription factor activity, RNA polymerase II-specific"/>
    <property type="evidence" value="ECO:0007669"/>
    <property type="project" value="InterPro"/>
</dbReference>
<dbReference type="VEuPathDB" id="FungiDB:ASPCADRAFT_42806"/>
<dbReference type="Pfam" id="PF04082">
    <property type="entry name" value="Fungal_trans"/>
    <property type="match status" value="1"/>
</dbReference>
<protein>
    <recommendedName>
        <fullName evidence="7">Zn(2)-C6 fungal-type domain-containing protein</fullName>
    </recommendedName>
</protein>
<dbReference type="GO" id="GO:0009893">
    <property type="term" value="P:positive regulation of metabolic process"/>
    <property type="evidence" value="ECO:0007669"/>
    <property type="project" value="UniProtKB-ARBA"/>
</dbReference>
<dbReference type="AlphaFoldDB" id="A0A1R3RWD1"/>
<dbReference type="Gene3D" id="4.10.240.10">
    <property type="entry name" value="Zn(2)-C6 fungal-type DNA-binding domain"/>
    <property type="match status" value="1"/>
</dbReference>
<dbReference type="PROSITE" id="PS50048">
    <property type="entry name" value="ZN2_CY6_FUNGAL_2"/>
    <property type="match status" value="1"/>
</dbReference>
<keyword evidence="9" id="KW-1185">Reference proteome</keyword>
<evidence type="ECO:0000256" key="1">
    <source>
        <dbReference type="ARBA" id="ARBA00004123"/>
    </source>
</evidence>
<organism evidence="8 9">
    <name type="scientific">Aspergillus carbonarius (strain ITEM 5010)</name>
    <dbReference type="NCBI Taxonomy" id="602072"/>
    <lineage>
        <taxon>Eukaryota</taxon>
        <taxon>Fungi</taxon>
        <taxon>Dikarya</taxon>
        <taxon>Ascomycota</taxon>
        <taxon>Pezizomycotina</taxon>
        <taxon>Eurotiomycetes</taxon>
        <taxon>Eurotiomycetidae</taxon>
        <taxon>Eurotiales</taxon>
        <taxon>Aspergillaceae</taxon>
        <taxon>Aspergillus</taxon>
        <taxon>Aspergillus subgen. Circumdati</taxon>
    </lineage>
</organism>